<keyword evidence="2" id="KW-1185">Reference proteome</keyword>
<gene>
    <name evidence="1" type="ORF">GCK32_010724</name>
</gene>
<evidence type="ECO:0000313" key="1">
    <source>
        <dbReference type="EMBL" id="KAK5977764.1"/>
    </source>
</evidence>
<dbReference type="AlphaFoldDB" id="A0AAN8J211"/>
<evidence type="ECO:0000313" key="2">
    <source>
        <dbReference type="Proteomes" id="UP001331761"/>
    </source>
</evidence>
<dbReference type="Proteomes" id="UP001331761">
    <property type="component" value="Unassembled WGS sequence"/>
</dbReference>
<reference evidence="1 2" key="1">
    <citation type="submission" date="2019-10" db="EMBL/GenBank/DDBJ databases">
        <title>Assembly and Annotation for the nematode Trichostrongylus colubriformis.</title>
        <authorList>
            <person name="Martin J."/>
        </authorList>
    </citation>
    <scope>NUCLEOTIDE SEQUENCE [LARGE SCALE GENOMIC DNA]</scope>
    <source>
        <strain evidence="1">G859</strain>
        <tissue evidence="1">Whole worm</tissue>
    </source>
</reference>
<accession>A0AAN8J211</accession>
<sequence>MNKFEKENYSRGRHGENHTALLRADIPHKIAISTNRTFRVRATRQLVHCLINFRPEFNLFESNGFPGPPKQERTLD</sequence>
<comment type="caution">
    <text evidence="1">The sequence shown here is derived from an EMBL/GenBank/DDBJ whole genome shotgun (WGS) entry which is preliminary data.</text>
</comment>
<protein>
    <submittedName>
        <fullName evidence="1">Uncharacterized protein</fullName>
    </submittedName>
</protein>
<name>A0AAN8J211_TRICO</name>
<organism evidence="1 2">
    <name type="scientific">Trichostrongylus colubriformis</name>
    <name type="common">Black scour worm</name>
    <dbReference type="NCBI Taxonomy" id="6319"/>
    <lineage>
        <taxon>Eukaryota</taxon>
        <taxon>Metazoa</taxon>
        <taxon>Ecdysozoa</taxon>
        <taxon>Nematoda</taxon>
        <taxon>Chromadorea</taxon>
        <taxon>Rhabditida</taxon>
        <taxon>Rhabditina</taxon>
        <taxon>Rhabditomorpha</taxon>
        <taxon>Strongyloidea</taxon>
        <taxon>Trichostrongylidae</taxon>
        <taxon>Trichostrongylus</taxon>
    </lineage>
</organism>
<proteinExistence type="predicted"/>
<dbReference type="EMBL" id="WIXE01010193">
    <property type="protein sequence ID" value="KAK5977764.1"/>
    <property type="molecule type" value="Genomic_DNA"/>
</dbReference>